<dbReference type="Proteomes" id="UP001595896">
    <property type="component" value="Unassembled WGS sequence"/>
</dbReference>
<dbReference type="InterPro" id="IPR015424">
    <property type="entry name" value="PyrdxlP-dep_Trfase"/>
</dbReference>
<dbReference type="RefSeq" id="WP_377908742.1">
    <property type="nucleotide sequence ID" value="NZ_JBHSGK010000004.1"/>
</dbReference>
<dbReference type="GO" id="GO:0004400">
    <property type="term" value="F:histidinol-phosphate transaminase activity"/>
    <property type="evidence" value="ECO:0007669"/>
    <property type="project" value="UniProtKB-EC"/>
</dbReference>
<protein>
    <submittedName>
        <fullName evidence="4">Pyridoxal phosphate-dependent aminotransferase</fullName>
        <ecNumber evidence="4">2.6.1.9</ecNumber>
    </submittedName>
</protein>
<evidence type="ECO:0000313" key="5">
    <source>
        <dbReference type="Proteomes" id="UP001595896"/>
    </source>
</evidence>
<dbReference type="InterPro" id="IPR015422">
    <property type="entry name" value="PyrdxlP-dep_Trfase_small"/>
</dbReference>
<organism evidence="4 5">
    <name type="scientific">Bacillus daqingensis</name>
    <dbReference type="NCBI Taxonomy" id="872396"/>
    <lineage>
        <taxon>Bacteria</taxon>
        <taxon>Bacillati</taxon>
        <taxon>Bacillota</taxon>
        <taxon>Bacilli</taxon>
        <taxon>Bacillales</taxon>
        <taxon>Bacillaceae</taxon>
        <taxon>Bacillus</taxon>
    </lineage>
</organism>
<dbReference type="Gene3D" id="3.40.640.10">
    <property type="entry name" value="Type I PLP-dependent aspartate aminotransferase-like (Major domain)"/>
    <property type="match status" value="1"/>
</dbReference>
<reference evidence="5" key="1">
    <citation type="journal article" date="2019" name="Int. J. Syst. Evol. Microbiol.">
        <title>The Global Catalogue of Microorganisms (GCM) 10K type strain sequencing project: providing services to taxonomists for standard genome sequencing and annotation.</title>
        <authorList>
            <consortium name="The Broad Institute Genomics Platform"/>
            <consortium name="The Broad Institute Genome Sequencing Center for Infectious Disease"/>
            <person name="Wu L."/>
            <person name="Ma J."/>
        </authorList>
    </citation>
    <scope>NUCLEOTIDE SEQUENCE [LARGE SCALE GENOMIC DNA]</scope>
    <source>
        <strain evidence="5">JCM 12165</strain>
    </source>
</reference>
<dbReference type="CDD" id="cd00609">
    <property type="entry name" value="AAT_like"/>
    <property type="match status" value="1"/>
</dbReference>
<dbReference type="PANTHER" id="PTHR42885:SF1">
    <property type="entry name" value="THREONINE-PHOSPHATE DECARBOXYLASE"/>
    <property type="match status" value="1"/>
</dbReference>
<dbReference type="Gene3D" id="3.90.1150.10">
    <property type="entry name" value="Aspartate Aminotransferase, domain 1"/>
    <property type="match status" value="1"/>
</dbReference>
<sequence>MVQWPDHGGQPDYLKAYTSGKTQWLDFSANINPLGPPKGMLELAANALYETDRYPDPAYTNCRGQIAAAEQVDREQVCVTNGGAEAIFLAASLSAGKTAVMAEPSFSEYRRACRHYGINVYAVDGAVDHGICEKLVQEVERTGADLLFLNRPHNPSGVVLPKRDVRQLLEQIPTTTIVVDEAFVDFLPEYEKLNDLLVQHDHLILLRSMTKMFAVPGLRCGFALAGEELAGRMRNNQIPWSVNTISEILLGSMMQEHAFIRQTRLWLQEELEWIQTQLPTSMTMSDTSVNYYLLQEASLSDHEPLLAHLAESGIAARHTYGFRGIEGRALRLAVRQRKENKRLMEVLQQWADPS</sequence>
<evidence type="ECO:0000256" key="2">
    <source>
        <dbReference type="ARBA" id="ARBA00022898"/>
    </source>
</evidence>
<name>A0ABV9NUG7_9BACI</name>
<dbReference type="EC" id="2.6.1.9" evidence="4"/>
<comment type="cofactor">
    <cofactor evidence="1">
        <name>pyridoxal 5'-phosphate</name>
        <dbReference type="ChEBI" id="CHEBI:597326"/>
    </cofactor>
</comment>
<dbReference type="SUPFAM" id="SSF53383">
    <property type="entry name" value="PLP-dependent transferases"/>
    <property type="match status" value="1"/>
</dbReference>
<dbReference type="Pfam" id="PF00155">
    <property type="entry name" value="Aminotran_1_2"/>
    <property type="match status" value="1"/>
</dbReference>
<keyword evidence="4" id="KW-0032">Aminotransferase</keyword>
<accession>A0ABV9NUG7</accession>
<dbReference type="PANTHER" id="PTHR42885">
    <property type="entry name" value="HISTIDINOL-PHOSPHATE AMINOTRANSFERASE-RELATED"/>
    <property type="match status" value="1"/>
</dbReference>
<gene>
    <name evidence="4" type="ORF">ACFO4L_05740</name>
</gene>
<keyword evidence="2" id="KW-0663">Pyridoxal phosphate</keyword>
<keyword evidence="5" id="KW-1185">Reference proteome</keyword>
<evidence type="ECO:0000313" key="4">
    <source>
        <dbReference type="EMBL" id="MFC4736085.1"/>
    </source>
</evidence>
<feature type="domain" description="Aminotransferase class I/classII large" evidence="3">
    <location>
        <begin position="23"/>
        <end position="347"/>
    </location>
</feature>
<comment type="caution">
    <text evidence="4">The sequence shown here is derived from an EMBL/GenBank/DDBJ whole genome shotgun (WGS) entry which is preliminary data.</text>
</comment>
<proteinExistence type="predicted"/>
<dbReference type="EMBL" id="JBHSGK010000004">
    <property type="protein sequence ID" value="MFC4736085.1"/>
    <property type="molecule type" value="Genomic_DNA"/>
</dbReference>
<dbReference type="InterPro" id="IPR004839">
    <property type="entry name" value="Aminotransferase_I/II_large"/>
</dbReference>
<keyword evidence="4" id="KW-0808">Transferase</keyword>
<evidence type="ECO:0000259" key="3">
    <source>
        <dbReference type="Pfam" id="PF00155"/>
    </source>
</evidence>
<dbReference type="InterPro" id="IPR015421">
    <property type="entry name" value="PyrdxlP-dep_Trfase_major"/>
</dbReference>
<evidence type="ECO:0000256" key="1">
    <source>
        <dbReference type="ARBA" id="ARBA00001933"/>
    </source>
</evidence>